<reference evidence="1" key="1">
    <citation type="submission" date="2020-01" db="EMBL/GenBank/DDBJ databases">
        <authorList>
            <person name="Richard D."/>
        </authorList>
    </citation>
    <scope>NUCLEOTIDE SEQUENCE</scope>
    <source>
        <strain evidence="1">JP541</strain>
    </source>
</reference>
<evidence type="ECO:0000313" key="2">
    <source>
        <dbReference type="Proteomes" id="UP000653002"/>
    </source>
</evidence>
<dbReference type="EMBL" id="JAABFR010001878">
    <property type="protein sequence ID" value="MBD4338965.1"/>
    <property type="molecule type" value="Genomic_DNA"/>
</dbReference>
<feature type="non-terminal residue" evidence="1">
    <location>
        <position position="80"/>
    </location>
</feature>
<evidence type="ECO:0000313" key="1">
    <source>
        <dbReference type="EMBL" id="MBD4338965.1"/>
    </source>
</evidence>
<dbReference type="AlphaFoldDB" id="A0A8I0L4G1"/>
<organism evidence="1 2">
    <name type="scientific">Xanthomonas citri pv. citri</name>
    <dbReference type="NCBI Taxonomy" id="611301"/>
    <lineage>
        <taxon>Bacteria</taxon>
        <taxon>Pseudomonadati</taxon>
        <taxon>Pseudomonadota</taxon>
        <taxon>Gammaproteobacteria</taxon>
        <taxon>Lysobacterales</taxon>
        <taxon>Lysobacteraceae</taxon>
        <taxon>Xanthomonas</taxon>
    </lineage>
</organism>
<feature type="non-terminal residue" evidence="1">
    <location>
        <position position="1"/>
    </location>
</feature>
<comment type="caution">
    <text evidence="1">The sequence shown here is derived from an EMBL/GenBank/DDBJ whole genome shotgun (WGS) entry which is preliminary data.</text>
</comment>
<accession>A0A8I0L4G1</accession>
<gene>
    <name evidence="1" type="ORF">GUH15_23505</name>
</gene>
<protein>
    <submittedName>
        <fullName evidence="1">Uncharacterized protein</fullName>
    </submittedName>
</protein>
<sequence length="80" mass="9212">RNGPLQDIALEQMAAMKKFHELDIPHSGFYAEGAGATFFGEYKKEELYKVVSFGERHGFKVFSWQFPNMTQELAQELLPE</sequence>
<proteinExistence type="predicted"/>
<dbReference type="Proteomes" id="UP000653002">
    <property type="component" value="Unassembled WGS sequence"/>
</dbReference>
<name>A0A8I0L4G1_XANCI</name>